<sequence>MWLSTRVIKFVNDYEYREYAKFLGLPALYQIRSIDPWCNPHVNYSRNFRLDSLEEVWNLLDWLPSPLPSKQYYLLFADASKHNIPENHPRLKLLGYDLLDIERKSPLWNHRPWTKALKPLAQKVNQYGLFKRSDAVTAQAILPQAWHNHPRSVVKICTLFEVLSL</sequence>
<name>A0ABR8F6R7_NOSLI</name>
<keyword evidence="2" id="KW-1185">Reference proteome</keyword>
<gene>
    <name evidence="1" type="ORF">H6G95_36095</name>
</gene>
<comment type="caution">
    <text evidence="1">The sequence shown here is derived from an EMBL/GenBank/DDBJ whole genome shotgun (WGS) entry which is preliminary data.</text>
</comment>
<dbReference type="EMBL" id="JACJTE010000119">
    <property type="protein sequence ID" value="MBD2565887.1"/>
    <property type="molecule type" value="Genomic_DNA"/>
</dbReference>
<proteinExistence type="predicted"/>
<dbReference type="Proteomes" id="UP000604661">
    <property type="component" value="Unassembled WGS sequence"/>
</dbReference>
<dbReference type="RefSeq" id="WP_190902084.1">
    <property type="nucleotide sequence ID" value="NZ_JACJTE010000119.1"/>
</dbReference>
<accession>A0ABR8F6R7</accession>
<organism evidence="1 2">
    <name type="scientific">Nostoc linckia FACHB-391</name>
    <dbReference type="NCBI Taxonomy" id="2692906"/>
    <lineage>
        <taxon>Bacteria</taxon>
        <taxon>Bacillati</taxon>
        <taxon>Cyanobacteriota</taxon>
        <taxon>Cyanophyceae</taxon>
        <taxon>Nostocales</taxon>
        <taxon>Nostocaceae</taxon>
        <taxon>Nostoc</taxon>
    </lineage>
</organism>
<reference evidence="1 2" key="1">
    <citation type="journal article" date="2020" name="ISME J.">
        <title>Comparative genomics reveals insights into cyanobacterial evolution and habitat adaptation.</title>
        <authorList>
            <person name="Chen M.Y."/>
            <person name="Teng W.K."/>
            <person name="Zhao L."/>
            <person name="Hu C.X."/>
            <person name="Zhou Y.K."/>
            <person name="Han B.P."/>
            <person name="Song L.R."/>
            <person name="Shu W.S."/>
        </authorList>
    </citation>
    <scope>NUCLEOTIDE SEQUENCE [LARGE SCALE GENOMIC DNA]</scope>
    <source>
        <strain evidence="1 2">FACHB-391</strain>
    </source>
</reference>
<protein>
    <submittedName>
        <fullName evidence="1">Uncharacterized protein</fullName>
    </submittedName>
</protein>
<evidence type="ECO:0000313" key="2">
    <source>
        <dbReference type="Proteomes" id="UP000604661"/>
    </source>
</evidence>
<evidence type="ECO:0000313" key="1">
    <source>
        <dbReference type="EMBL" id="MBD2565887.1"/>
    </source>
</evidence>